<proteinExistence type="predicted"/>
<feature type="signal peptide" evidence="1">
    <location>
        <begin position="1"/>
        <end position="15"/>
    </location>
</feature>
<dbReference type="Pfam" id="PF24784">
    <property type="entry name" value="Temptin_C"/>
    <property type="match status" value="1"/>
</dbReference>
<accession>A0ABD2QCQ4</accession>
<gene>
    <name evidence="3" type="ORF">Ciccas_004020</name>
</gene>
<dbReference type="InterPro" id="IPR055313">
    <property type="entry name" value="Temptin-like"/>
</dbReference>
<dbReference type="AlphaFoldDB" id="A0ABD2QCQ4"/>
<keyword evidence="1" id="KW-0732">Signal</keyword>
<sequence length="167" mass="18899">MCVLSVCLIFVFVFADVISGRLASVLLIPNGKFVRNPCNGKPWVASGHENPRTSFEFTPLNDFGKDFRANGFKWDLAICQKDSDQDGLTNGEELGDPYCIWSINSNSTPTHDVKSHPGICEPLYSPECRRYNARFYEFKPEHCSSVVYVSFRSPIDSFLCTKDQRLD</sequence>
<dbReference type="EMBL" id="JBJKFK010000400">
    <property type="protein sequence ID" value="KAL3317326.1"/>
    <property type="molecule type" value="Genomic_DNA"/>
</dbReference>
<evidence type="ECO:0000259" key="2">
    <source>
        <dbReference type="Pfam" id="PF24784"/>
    </source>
</evidence>
<keyword evidence="4" id="KW-1185">Reference proteome</keyword>
<protein>
    <recommendedName>
        <fullName evidence="2">Temptin Cys/Cys disulfide domain-containing protein</fullName>
    </recommendedName>
</protein>
<name>A0ABD2QCQ4_9PLAT</name>
<dbReference type="PANTHER" id="PTHR34737:SF2">
    <property type="entry name" value="EF-HAND DOMAIN-CONTAINING PROTEIN"/>
    <property type="match status" value="1"/>
</dbReference>
<dbReference type="InterPro" id="IPR057626">
    <property type="entry name" value="S-S_Temptin"/>
</dbReference>
<feature type="chain" id="PRO_5044838844" description="Temptin Cys/Cys disulfide domain-containing protein" evidence="1">
    <location>
        <begin position="16"/>
        <end position="167"/>
    </location>
</feature>
<evidence type="ECO:0000313" key="3">
    <source>
        <dbReference type="EMBL" id="KAL3317326.1"/>
    </source>
</evidence>
<evidence type="ECO:0000256" key="1">
    <source>
        <dbReference type="SAM" id="SignalP"/>
    </source>
</evidence>
<comment type="caution">
    <text evidence="3">The sequence shown here is derived from an EMBL/GenBank/DDBJ whole genome shotgun (WGS) entry which is preliminary data.</text>
</comment>
<evidence type="ECO:0000313" key="4">
    <source>
        <dbReference type="Proteomes" id="UP001626550"/>
    </source>
</evidence>
<feature type="domain" description="Temptin Cys/Cys disulfide" evidence="2">
    <location>
        <begin position="27"/>
        <end position="119"/>
    </location>
</feature>
<dbReference type="Proteomes" id="UP001626550">
    <property type="component" value="Unassembled WGS sequence"/>
</dbReference>
<organism evidence="3 4">
    <name type="scientific">Cichlidogyrus casuarinus</name>
    <dbReference type="NCBI Taxonomy" id="1844966"/>
    <lineage>
        <taxon>Eukaryota</taxon>
        <taxon>Metazoa</taxon>
        <taxon>Spiralia</taxon>
        <taxon>Lophotrochozoa</taxon>
        <taxon>Platyhelminthes</taxon>
        <taxon>Monogenea</taxon>
        <taxon>Monopisthocotylea</taxon>
        <taxon>Dactylogyridea</taxon>
        <taxon>Ancyrocephalidae</taxon>
        <taxon>Cichlidogyrus</taxon>
    </lineage>
</organism>
<dbReference type="PANTHER" id="PTHR34737">
    <property type="entry name" value="EF-HAND DOMAIN-CONTAINING PROTEIN"/>
    <property type="match status" value="1"/>
</dbReference>
<reference evidence="3 4" key="1">
    <citation type="submission" date="2024-11" db="EMBL/GenBank/DDBJ databases">
        <title>Adaptive evolution of stress response genes in parasites aligns with host niche diversity.</title>
        <authorList>
            <person name="Hahn C."/>
            <person name="Resl P."/>
        </authorList>
    </citation>
    <scope>NUCLEOTIDE SEQUENCE [LARGE SCALE GENOMIC DNA]</scope>
    <source>
        <strain evidence="3">EGGRZ-B1_66</strain>
        <tissue evidence="3">Body</tissue>
    </source>
</reference>